<dbReference type="NCBIfam" id="NF010707">
    <property type="entry name" value="PRK14109.1"/>
    <property type="match status" value="1"/>
</dbReference>
<dbReference type="Pfam" id="PF03710">
    <property type="entry name" value="GlnE"/>
    <property type="match status" value="2"/>
</dbReference>
<evidence type="ECO:0000259" key="7">
    <source>
        <dbReference type="Pfam" id="PF03710"/>
    </source>
</evidence>
<accession>A0A3E1IPX9</accession>
<dbReference type="GO" id="GO:0000820">
    <property type="term" value="P:regulation of glutamine family amino acid metabolic process"/>
    <property type="evidence" value="ECO:0007669"/>
    <property type="project" value="TreeGrafter"/>
</dbReference>
<organism evidence="9 10">
    <name type="scientific">Gardnerella vaginalis</name>
    <dbReference type="NCBI Taxonomy" id="2702"/>
    <lineage>
        <taxon>Bacteria</taxon>
        <taxon>Bacillati</taxon>
        <taxon>Actinomycetota</taxon>
        <taxon>Actinomycetes</taxon>
        <taxon>Bifidobacteriales</taxon>
        <taxon>Bifidobacteriaceae</taxon>
        <taxon>Gardnerella</taxon>
    </lineage>
</organism>
<keyword evidence="5" id="KW-0460">Magnesium</keyword>
<dbReference type="RefSeq" id="WP_116794114.1">
    <property type="nucleotide sequence ID" value="NZ_LSLH01000001.1"/>
</dbReference>
<dbReference type="AlphaFoldDB" id="A0A3E1IPX9"/>
<dbReference type="GO" id="GO:0008882">
    <property type="term" value="F:[glutamate-ammonia-ligase] adenylyltransferase activity"/>
    <property type="evidence" value="ECO:0007669"/>
    <property type="project" value="InterPro"/>
</dbReference>
<dbReference type="Gene3D" id="1.20.120.330">
    <property type="entry name" value="Nucleotidyltransferases domain 2"/>
    <property type="match status" value="2"/>
</dbReference>
<evidence type="ECO:0000256" key="3">
    <source>
        <dbReference type="ARBA" id="ARBA00022741"/>
    </source>
</evidence>
<sequence>MESANKTDIATAETNCNESSTTSCALTSRSLIRAGFARPDLAREAIVNICENCMNHAVGPQQFLEYVSRCADPDASLVALQNIVQAQPQTIADIASMSAISSMNCPLASLMQVLGASSAMGMFMRTHPDLIKAASYDPDHLFSMTLDERCADLLCAIQAYKATVVSSENNASNTIYLTSLGFAQAVSALRARYREHVAAIMAADLASADPVEVQPDISRKLSDAADAVLEAALAVARGQVTGSSACRFAIIAMGKLGAQEINYVSDIDLIYVVEPADSGNKQNQDAALRVGASIAMVLQKVCQSTVVGSLEPPLWQIDTALRPEGKDGPLVRSLESHREYYDKWASSWEFQALLKSRTAAGDADLGKAYRAMVEPFIWKASGREHFVADCQHMRQRVESLIPASQRDLDMKLGRGGLRDVEFTVQMLQLVHGSEDESLRVRDTISALQALAQGGYVSRSQAALLAEHYRFERVLEHRQQMWNMHRTHLFPDLGVQGNGGLDRARTISAEQLNNNEQIRRLARAVRLRPEELVERFDKARREIRNLHKDIYYRPMLPINAQTDADPIVLSPEAARARFASIGFADARAAQLHVEALTEGLSRAAKIHRILLPAVLKWLGDGQNPDMGLLAWRRLAERFGGKNTYLGFLRDSPSAAQRLCHVLADSRYLGDAMMQSMQSITWLGDDEALSARDRASLDMQTSAMVARYASNIADFAQSLRALRRQEIERVALAWMCGLIDDDTSMRAMSDVFDAVLDAALCWSMREAVLRMNFSAPQAKIAIIALGRYGGREVNFCSDADIMVVYKPVGEDCDLDAAHRFAQTTVEILRNILQGPLTLEPKIMVDLDLRPEGKDGPLVRSLESCEKYYRQWASTWEHQALLRARFAAGSKDLADALLDGVVNDLRYAVNPLSESQLAEIRKLKARMEAERLPRGVSRDRHLKLGRGGLSDVEWTVQLLQLQYAGTYESLRVVGTMQALKALQSEHLIDSDDAQILERCWHMCSAVRNANFLWSGSMSRADVIPTDSYSLGGIATYLGYEPNQGRVFENDLLATMRQCREIMSRLFYAR</sequence>
<dbReference type="Gene3D" id="3.30.460.10">
    <property type="entry name" value="Beta Polymerase, domain 2"/>
    <property type="match status" value="2"/>
</dbReference>
<feature type="domain" description="Glutamate-ammonia ligase adenylyltransferase repeated" evidence="7">
    <location>
        <begin position="109"/>
        <end position="368"/>
    </location>
</feature>
<keyword evidence="2 9" id="KW-0548">Nucleotidyltransferase</keyword>
<dbReference type="SUPFAM" id="SSF81301">
    <property type="entry name" value="Nucleotidyltransferase"/>
    <property type="match status" value="2"/>
</dbReference>
<dbReference type="Proteomes" id="UP000258888">
    <property type="component" value="Unassembled WGS sequence"/>
</dbReference>
<evidence type="ECO:0000256" key="1">
    <source>
        <dbReference type="ARBA" id="ARBA00022679"/>
    </source>
</evidence>
<feature type="domain" description="Glutamate-ammonia ligase adenylyltransferase repeated" evidence="7">
    <location>
        <begin position="655"/>
        <end position="893"/>
    </location>
</feature>
<keyword evidence="10" id="KW-1185">Reference proteome</keyword>
<keyword evidence="3" id="KW-0547">Nucleotide-binding</keyword>
<evidence type="ECO:0000256" key="5">
    <source>
        <dbReference type="ARBA" id="ARBA00022842"/>
    </source>
</evidence>
<feature type="domain" description="PII-uridylyltransferase/Glutamine-synthetase adenylyltransferase" evidence="8">
    <location>
        <begin position="919"/>
        <end position="1063"/>
    </location>
</feature>
<name>A0A3E1IPX9_GARVA</name>
<dbReference type="EMBL" id="LSLH01000001">
    <property type="protein sequence ID" value="RFD75052.1"/>
    <property type="molecule type" value="Genomic_DNA"/>
</dbReference>
<dbReference type="SUPFAM" id="SSF81593">
    <property type="entry name" value="Nucleotidyltransferase substrate binding subunit/domain"/>
    <property type="match status" value="2"/>
</dbReference>
<dbReference type="PANTHER" id="PTHR30621:SF0">
    <property type="entry name" value="BIFUNCTIONAL GLUTAMINE SYNTHETASE ADENYLYLTRANSFERASE_ADENYLYL-REMOVING ENZYME"/>
    <property type="match status" value="1"/>
</dbReference>
<dbReference type="InterPro" id="IPR005190">
    <property type="entry name" value="GlnE_rpt_dom"/>
</dbReference>
<evidence type="ECO:0000259" key="8">
    <source>
        <dbReference type="Pfam" id="PF08335"/>
    </source>
</evidence>
<protein>
    <submittedName>
        <fullName evidence="9">Glutamine-synthetase adenylyltransferase</fullName>
    </submittedName>
</protein>
<dbReference type="InterPro" id="IPR023057">
    <property type="entry name" value="GlnE"/>
</dbReference>
<evidence type="ECO:0000256" key="6">
    <source>
        <dbReference type="ARBA" id="ARBA00023268"/>
    </source>
</evidence>
<dbReference type="GO" id="GO:0005829">
    <property type="term" value="C:cytosol"/>
    <property type="evidence" value="ECO:0007669"/>
    <property type="project" value="TreeGrafter"/>
</dbReference>
<dbReference type="Pfam" id="PF08335">
    <property type="entry name" value="GlnD_UR_UTase"/>
    <property type="match status" value="2"/>
</dbReference>
<comment type="caution">
    <text evidence="9">The sequence shown here is derived from an EMBL/GenBank/DDBJ whole genome shotgun (WGS) entry which is preliminary data.</text>
</comment>
<gene>
    <name evidence="9" type="ORF">AXE76_02290</name>
</gene>
<evidence type="ECO:0000256" key="2">
    <source>
        <dbReference type="ARBA" id="ARBA00022695"/>
    </source>
</evidence>
<dbReference type="PANTHER" id="PTHR30621">
    <property type="entry name" value="GLUTAMINE SYNTHETASE ADENYLYLTRANSFERASE"/>
    <property type="match status" value="1"/>
</dbReference>
<keyword evidence="4" id="KW-0067">ATP-binding</keyword>
<evidence type="ECO:0000313" key="10">
    <source>
        <dbReference type="Proteomes" id="UP000258888"/>
    </source>
</evidence>
<proteinExistence type="predicted"/>
<keyword evidence="6" id="KW-0511">Multifunctional enzyme</keyword>
<reference evidence="9 10" key="1">
    <citation type="submission" date="2016-02" db="EMBL/GenBank/DDBJ databases">
        <title>Gardnerella vaginalis Subgroups Defined by cpn60 Sequencing and Sialidase Activity in Isolates from Canada, Belgium and Kenya.</title>
        <authorList>
            <person name="Schellenberg J."/>
            <person name="Paramel Jayaprakash T."/>
            <person name="Withana Gamage N."/>
            <person name="Patterson M.H."/>
            <person name="Vaneechoutte M."/>
            <person name="Hill J.E."/>
        </authorList>
    </citation>
    <scope>NUCLEOTIDE SEQUENCE [LARGE SCALE GENOMIC DNA]</scope>
    <source>
        <strain evidence="9 10">N160</strain>
    </source>
</reference>
<dbReference type="GO" id="GO:0005524">
    <property type="term" value="F:ATP binding"/>
    <property type="evidence" value="ECO:0007669"/>
    <property type="project" value="UniProtKB-KW"/>
</dbReference>
<dbReference type="CDD" id="cd05401">
    <property type="entry name" value="NT_GlnE_GlnD_like"/>
    <property type="match status" value="2"/>
</dbReference>
<feature type="domain" description="PII-uridylyltransferase/Glutamine-synthetase adenylyltransferase" evidence="8">
    <location>
        <begin position="392"/>
        <end position="491"/>
    </location>
</feature>
<dbReference type="InterPro" id="IPR013546">
    <property type="entry name" value="PII_UdlTrfase/GS_AdlTrfase"/>
</dbReference>
<evidence type="ECO:0000256" key="4">
    <source>
        <dbReference type="ARBA" id="ARBA00022840"/>
    </source>
</evidence>
<dbReference type="InterPro" id="IPR043519">
    <property type="entry name" value="NT_sf"/>
</dbReference>
<evidence type="ECO:0000313" key="9">
    <source>
        <dbReference type="EMBL" id="RFD75052.1"/>
    </source>
</evidence>
<keyword evidence="1 9" id="KW-0808">Transferase</keyword>